<evidence type="ECO:0000259" key="2">
    <source>
        <dbReference type="Pfam" id="PF14529"/>
    </source>
</evidence>
<feature type="region of interest" description="Disordered" evidence="1">
    <location>
        <begin position="194"/>
        <end position="213"/>
    </location>
</feature>
<dbReference type="PANTHER" id="PTHR33273">
    <property type="entry name" value="DOMAIN-CONTAINING PROTEIN, PUTATIVE-RELATED"/>
    <property type="match status" value="1"/>
</dbReference>
<protein>
    <recommendedName>
        <fullName evidence="2">Endonuclease/exonuclease/phosphatase domain-containing protein</fullName>
    </recommendedName>
</protein>
<dbReference type="GO" id="GO:0003824">
    <property type="term" value="F:catalytic activity"/>
    <property type="evidence" value="ECO:0007669"/>
    <property type="project" value="InterPro"/>
</dbReference>
<dbReference type="Gene3D" id="3.60.10.10">
    <property type="entry name" value="Endonuclease/exonuclease/phosphatase"/>
    <property type="match status" value="1"/>
</dbReference>
<evidence type="ECO:0000256" key="1">
    <source>
        <dbReference type="SAM" id="MobiDB-lite"/>
    </source>
</evidence>
<dbReference type="AlphaFoldDB" id="A0AAV4PWM9"/>
<sequence>MEDKNILLTSLYSSPSEDISTQLNEYEKAAQKASQQIICGDFNAHSTIWGYNMENIRGQKLTEFIAQYQLHILNPTGSPPTFIRNGSRGWPDLTLSDATTFNKIQEWKSTDYDIGSDHLTIHFQIQHRIQVPISQRYKTKFGNFKKFTEQLKTKLSKFNLDNIRTTEALEQHTNLLIQIIQSCCDSTFKRKKTISSKNQHHGGTRTSKPKNLK</sequence>
<evidence type="ECO:0000313" key="4">
    <source>
        <dbReference type="Proteomes" id="UP001054945"/>
    </source>
</evidence>
<reference evidence="3 4" key="1">
    <citation type="submission" date="2021-06" db="EMBL/GenBank/DDBJ databases">
        <title>Caerostris extrusa draft genome.</title>
        <authorList>
            <person name="Kono N."/>
            <person name="Arakawa K."/>
        </authorList>
    </citation>
    <scope>NUCLEOTIDE SEQUENCE [LARGE SCALE GENOMIC DNA]</scope>
</reference>
<dbReference type="EMBL" id="BPLR01005168">
    <property type="protein sequence ID" value="GIY00341.1"/>
    <property type="molecule type" value="Genomic_DNA"/>
</dbReference>
<accession>A0AAV4PWM9</accession>
<name>A0AAV4PWM9_CAEEX</name>
<dbReference type="Proteomes" id="UP001054945">
    <property type="component" value="Unassembled WGS sequence"/>
</dbReference>
<organism evidence="3 4">
    <name type="scientific">Caerostris extrusa</name>
    <name type="common">Bark spider</name>
    <name type="synonym">Caerostris bankana</name>
    <dbReference type="NCBI Taxonomy" id="172846"/>
    <lineage>
        <taxon>Eukaryota</taxon>
        <taxon>Metazoa</taxon>
        <taxon>Ecdysozoa</taxon>
        <taxon>Arthropoda</taxon>
        <taxon>Chelicerata</taxon>
        <taxon>Arachnida</taxon>
        <taxon>Araneae</taxon>
        <taxon>Araneomorphae</taxon>
        <taxon>Entelegynae</taxon>
        <taxon>Araneoidea</taxon>
        <taxon>Araneidae</taxon>
        <taxon>Caerostris</taxon>
    </lineage>
</organism>
<comment type="caution">
    <text evidence="3">The sequence shown here is derived from an EMBL/GenBank/DDBJ whole genome shotgun (WGS) entry which is preliminary data.</text>
</comment>
<proteinExistence type="predicted"/>
<feature type="domain" description="Endonuclease/exonuclease/phosphatase" evidence="2">
    <location>
        <begin position="6"/>
        <end position="121"/>
    </location>
</feature>
<evidence type="ECO:0000313" key="3">
    <source>
        <dbReference type="EMBL" id="GIY00341.1"/>
    </source>
</evidence>
<dbReference type="InterPro" id="IPR036691">
    <property type="entry name" value="Endo/exonu/phosph_ase_sf"/>
</dbReference>
<keyword evidence="4" id="KW-1185">Reference proteome</keyword>
<dbReference type="PANTHER" id="PTHR33273:SF4">
    <property type="entry name" value="ENDONUCLEASE_EXONUCLEASE_PHOSPHATASE DOMAIN-CONTAINING PROTEIN"/>
    <property type="match status" value="1"/>
</dbReference>
<gene>
    <name evidence="3" type="primary">R1A1-elementORF2_537</name>
    <name evidence="3" type="ORF">CEXT_145241</name>
</gene>
<dbReference type="Pfam" id="PF14529">
    <property type="entry name" value="Exo_endo_phos_2"/>
    <property type="match status" value="1"/>
</dbReference>
<dbReference type="InterPro" id="IPR005135">
    <property type="entry name" value="Endo/exonuclease/phosphatase"/>
</dbReference>
<dbReference type="SUPFAM" id="SSF56219">
    <property type="entry name" value="DNase I-like"/>
    <property type="match status" value="1"/>
</dbReference>